<reference evidence="2" key="2">
    <citation type="submission" date="2015-03" db="UniProtKB">
        <authorList>
            <consortium name="EnsemblPlants"/>
        </authorList>
    </citation>
    <scope>IDENTIFICATION</scope>
</reference>
<feature type="region of interest" description="Disordered" evidence="1">
    <location>
        <begin position="1"/>
        <end position="33"/>
    </location>
</feature>
<evidence type="ECO:0000256" key="1">
    <source>
        <dbReference type="SAM" id="MobiDB-lite"/>
    </source>
</evidence>
<feature type="compositionally biased region" description="Basic and acidic residues" evidence="1">
    <location>
        <begin position="500"/>
        <end position="510"/>
    </location>
</feature>
<feature type="compositionally biased region" description="Low complexity" evidence="1">
    <location>
        <begin position="536"/>
        <end position="549"/>
    </location>
</feature>
<feature type="compositionally biased region" description="Low complexity" evidence="1">
    <location>
        <begin position="452"/>
        <end position="462"/>
    </location>
</feature>
<dbReference type="Gramene" id="Bo1g077110.1">
    <property type="protein sequence ID" value="Bo1g077110.1"/>
    <property type="gene ID" value="Bo1g077110"/>
</dbReference>
<evidence type="ECO:0000313" key="2">
    <source>
        <dbReference type="EnsemblPlants" id="Bo1g077110.1"/>
    </source>
</evidence>
<organism evidence="2 3">
    <name type="scientific">Brassica oleracea var. oleracea</name>
    <dbReference type="NCBI Taxonomy" id="109376"/>
    <lineage>
        <taxon>Eukaryota</taxon>
        <taxon>Viridiplantae</taxon>
        <taxon>Streptophyta</taxon>
        <taxon>Embryophyta</taxon>
        <taxon>Tracheophyta</taxon>
        <taxon>Spermatophyta</taxon>
        <taxon>Magnoliopsida</taxon>
        <taxon>eudicotyledons</taxon>
        <taxon>Gunneridae</taxon>
        <taxon>Pentapetalae</taxon>
        <taxon>rosids</taxon>
        <taxon>malvids</taxon>
        <taxon>Brassicales</taxon>
        <taxon>Brassicaceae</taxon>
        <taxon>Brassiceae</taxon>
        <taxon>Brassica</taxon>
    </lineage>
</organism>
<feature type="compositionally biased region" description="Basic and acidic residues" evidence="1">
    <location>
        <begin position="425"/>
        <end position="438"/>
    </location>
</feature>
<dbReference type="AlphaFoldDB" id="A0A0D3A980"/>
<feature type="compositionally biased region" description="Polar residues" evidence="1">
    <location>
        <begin position="21"/>
        <end position="33"/>
    </location>
</feature>
<feature type="region of interest" description="Disordered" evidence="1">
    <location>
        <begin position="378"/>
        <end position="563"/>
    </location>
</feature>
<dbReference type="EnsemblPlants" id="Bo1g077110.1">
    <property type="protein sequence ID" value="Bo1g077110.1"/>
    <property type="gene ID" value="Bo1g077110"/>
</dbReference>
<reference evidence="2 3" key="1">
    <citation type="journal article" date="2014" name="Genome Biol.">
        <title>Transcriptome and methylome profiling reveals relics of genome dominance in the mesopolyploid Brassica oleracea.</title>
        <authorList>
            <person name="Parkin I.A."/>
            <person name="Koh C."/>
            <person name="Tang H."/>
            <person name="Robinson S.J."/>
            <person name="Kagale S."/>
            <person name="Clarke W.E."/>
            <person name="Town C.D."/>
            <person name="Nixon J."/>
            <person name="Krishnakumar V."/>
            <person name="Bidwell S.L."/>
            <person name="Denoeud F."/>
            <person name="Belcram H."/>
            <person name="Links M.G."/>
            <person name="Just J."/>
            <person name="Clarke C."/>
            <person name="Bender T."/>
            <person name="Huebert T."/>
            <person name="Mason A.S."/>
            <person name="Pires J.C."/>
            <person name="Barker G."/>
            <person name="Moore J."/>
            <person name="Walley P.G."/>
            <person name="Manoli S."/>
            <person name="Batley J."/>
            <person name="Edwards D."/>
            <person name="Nelson M.N."/>
            <person name="Wang X."/>
            <person name="Paterson A.H."/>
            <person name="King G."/>
            <person name="Bancroft I."/>
            <person name="Chalhoub B."/>
            <person name="Sharpe A.G."/>
        </authorList>
    </citation>
    <scope>NUCLEOTIDE SEQUENCE</scope>
    <source>
        <strain evidence="2 3">cv. TO1000</strain>
    </source>
</reference>
<keyword evidence="3" id="KW-1185">Reference proteome</keyword>
<dbReference type="Proteomes" id="UP000032141">
    <property type="component" value="Chromosome C1"/>
</dbReference>
<feature type="compositionally biased region" description="Polar residues" evidence="1">
    <location>
        <begin position="414"/>
        <end position="424"/>
    </location>
</feature>
<evidence type="ECO:0000313" key="3">
    <source>
        <dbReference type="Proteomes" id="UP000032141"/>
    </source>
</evidence>
<sequence length="771" mass="85196">MSSGGRGKLSRAQKGKAAVNATESSPARVVESNSSPDFEMIHREAMMDTKNMDTPQRVLVGDSVRQLREERENVTLIPRDGQGGADVGETSLPDFVPCCYHPGGIFEDLPALAVEQMRPSLVEGQSWENIEETRSTPSSVKALLRECEGTGVTFLIPTKSQRPWSPPLGFQCVYESYFQDETKLLFPIPRLVTSYVRRRDAAISQFFNDAFCTSVALMVTAAEIDVSMSVRTLEELTYTKSMGDGIFLIQMRPNYNVIVDHPCRTAHWQRFYFYVKADVDHPDTASYPEDFVSDARAVVSRVQVSWKDITIERIRRVLDGISRKDWRSDLLPLITGNKRRFSIFSSAEQKIINAAREMKELQDLSALIKKKLCEVKKASSATPSGTTLSGTTPRVKTPRGAIPPAPLPLLVSPGPSTGPANVNSSREDLTLISERETAEPSVTGGNKKRSAPDSSASAASQARTESDGPPKKKKKKERKKKKSVEEQSEPAEGAENCETVIEKGSSRDAAARGVVDSDNSSSISLKKKKTARSQESSTPAASASAAKIPPAAPRTLVEGGSASEDRRVKFHDRVEFKYVGETPLSFAPTDCAELVRQIKGGHKDLPAVKDLIFKDAYSFSLRLEDRQVLFQHTNISSVKSTVSDHKNRVMVTLKLENDESVTLSLFDCQTVSFHKKLESMRDDPKVVVDTNINPKMIGERHNYPGGDICLLPHVPPATAQMVRKQLLTRSPEVMTSSQTTLGYGMQQTLLSSPLLAEAMQRNIWFQQEETH</sequence>
<feature type="compositionally biased region" description="Low complexity" evidence="1">
    <location>
        <begin position="378"/>
        <end position="393"/>
    </location>
</feature>
<proteinExistence type="predicted"/>
<feature type="compositionally biased region" description="Basic residues" evidence="1">
    <location>
        <begin position="471"/>
        <end position="482"/>
    </location>
</feature>
<name>A0A0D3A980_BRAOL</name>
<dbReference type="HOGENOM" id="CLU_362651_0_0_1"/>
<accession>A0A0D3A980</accession>
<protein>
    <submittedName>
        <fullName evidence="2">Uncharacterized protein</fullName>
    </submittedName>
</protein>